<comment type="caution">
    <text evidence="2">The sequence shown here is derived from an EMBL/GenBank/DDBJ whole genome shotgun (WGS) entry which is preliminary data.</text>
</comment>
<feature type="region of interest" description="Disordered" evidence="1">
    <location>
        <begin position="495"/>
        <end position="569"/>
    </location>
</feature>
<accession>A0A5N5DR97</accession>
<feature type="region of interest" description="Disordered" evidence="1">
    <location>
        <begin position="56"/>
        <end position="135"/>
    </location>
</feature>
<organism evidence="2 3">
    <name type="scientific">Lasiodiplodia theobromae</name>
    <dbReference type="NCBI Taxonomy" id="45133"/>
    <lineage>
        <taxon>Eukaryota</taxon>
        <taxon>Fungi</taxon>
        <taxon>Dikarya</taxon>
        <taxon>Ascomycota</taxon>
        <taxon>Pezizomycotina</taxon>
        <taxon>Dothideomycetes</taxon>
        <taxon>Dothideomycetes incertae sedis</taxon>
        <taxon>Botryosphaeriales</taxon>
        <taxon>Botryosphaeriaceae</taxon>
        <taxon>Lasiodiplodia</taxon>
    </lineage>
</organism>
<feature type="compositionally biased region" description="Low complexity" evidence="1">
    <location>
        <begin position="330"/>
        <end position="346"/>
    </location>
</feature>
<dbReference type="Proteomes" id="UP000325902">
    <property type="component" value="Unassembled WGS sequence"/>
</dbReference>
<gene>
    <name evidence="2" type="ORF">DBV05_g1187</name>
</gene>
<feature type="compositionally biased region" description="Low complexity" evidence="1">
    <location>
        <begin position="158"/>
        <end position="178"/>
    </location>
</feature>
<feature type="compositionally biased region" description="Polar residues" evidence="1">
    <location>
        <begin position="437"/>
        <end position="446"/>
    </location>
</feature>
<feature type="region of interest" description="Disordered" evidence="1">
    <location>
        <begin position="148"/>
        <end position="483"/>
    </location>
</feature>
<feature type="compositionally biased region" description="Low complexity" evidence="1">
    <location>
        <begin position="460"/>
        <end position="474"/>
    </location>
</feature>
<feature type="compositionally biased region" description="Low complexity" evidence="1">
    <location>
        <begin position="495"/>
        <end position="563"/>
    </location>
</feature>
<evidence type="ECO:0000313" key="2">
    <source>
        <dbReference type="EMBL" id="KAB2580150.1"/>
    </source>
</evidence>
<dbReference type="AlphaFoldDB" id="A0A5N5DR97"/>
<feature type="compositionally biased region" description="Basic and acidic residues" evidence="1">
    <location>
        <begin position="364"/>
        <end position="373"/>
    </location>
</feature>
<protein>
    <submittedName>
        <fullName evidence="2">Uncharacterized protein</fullName>
    </submittedName>
</protein>
<feature type="compositionally biased region" description="Basic and acidic residues" evidence="1">
    <location>
        <begin position="112"/>
        <end position="125"/>
    </location>
</feature>
<keyword evidence="3" id="KW-1185">Reference proteome</keyword>
<feature type="compositionally biased region" description="Basic and acidic residues" evidence="1">
    <location>
        <begin position="197"/>
        <end position="235"/>
    </location>
</feature>
<feature type="compositionally biased region" description="Polar residues" evidence="1">
    <location>
        <begin position="384"/>
        <end position="395"/>
    </location>
</feature>
<feature type="compositionally biased region" description="Low complexity" evidence="1">
    <location>
        <begin position="187"/>
        <end position="196"/>
    </location>
</feature>
<dbReference type="EMBL" id="VCHE01000004">
    <property type="protein sequence ID" value="KAB2580150.1"/>
    <property type="molecule type" value="Genomic_DNA"/>
</dbReference>
<reference evidence="2 3" key="1">
    <citation type="journal article" date="2019" name="Sci. Rep.">
        <title>A multi-omics analysis of the grapevine pathogen Lasiodiplodia theobromae reveals that temperature affects the expression of virulence- and pathogenicity-related genes.</title>
        <authorList>
            <person name="Felix C."/>
            <person name="Meneses R."/>
            <person name="Goncalves M.F.M."/>
            <person name="Tilleman L."/>
            <person name="Duarte A.S."/>
            <person name="Jorrin-Novo J.V."/>
            <person name="Van de Peer Y."/>
            <person name="Deforce D."/>
            <person name="Van Nieuwerburgh F."/>
            <person name="Esteves A.C."/>
            <person name="Alves A."/>
        </authorList>
    </citation>
    <scope>NUCLEOTIDE SEQUENCE [LARGE SCALE GENOMIC DNA]</scope>
    <source>
        <strain evidence="2 3">LA-SOL3</strain>
    </source>
</reference>
<name>A0A5N5DR97_9PEZI</name>
<proteinExistence type="predicted"/>
<feature type="compositionally biased region" description="Basic and acidic residues" evidence="1">
    <location>
        <begin position="279"/>
        <end position="293"/>
    </location>
</feature>
<evidence type="ECO:0000313" key="3">
    <source>
        <dbReference type="Proteomes" id="UP000325902"/>
    </source>
</evidence>
<evidence type="ECO:0000256" key="1">
    <source>
        <dbReference type="SAM" id="MobiDB-lite"/>
    </source>
</evidence>
<sequence length="569" mass="63535">MRTTPLLSVASERLAEQSPTGNKYLDVLMTAYPIKQEPSSITHSSPTIGSVEAANLGRDSATPMEVDPDLQEGADPYTGSIDSAIGDKSSPINSMPRDIRKKVEGIVDEEGKETAEPPEGIRDASQDDGETGPAEIKYTVANALLVYSSDRLGRLRPRGSLPTPKYTSLSRRPPTSTTPRPPRTPKKPLTPNTPKTPLEEDGNKPVGRQTREFDKYLESIPLRKDFYVKKEEDPKPLSNKAVQLPASEPLLNNDSRGRSQRILPGKSQDDEMNNGKNRIKMEETPESRVRYEVYGRPVQPPPIGPTELYRRRKNDGSQMLSNPTRAAAFGSTTNTPPASSGPAAAGFRTQGESASSYIRTRPFSRRDDEDSQSRRNANRLAESLLSNDDVFQNNAARAGAMPPPLYPPRRSNRGRGNSDNVQTQPKRRRLNPENDDQPPSTNTTSYRPRARVYRPHGSRDTSTSRQSRNNSTSQGPPVTTFPSLQVSNPLAAAAFVDSAVAPANSRPPQQEQQPHQPHQQHQQYQQYQQYQQEQQQLEQHQQPRQFRFQPSQDPQNQSPYHQQQQKEQK</sequence>
<dbReference type="OrthoDB" id="10689714at2759"/>